<dbReference type="InterPro" id="IPR031160">
    <property type="entry name" value="F_BAR_dom"/>
</dbReference>
<evidence type="ECO:0008006" key="18">
    <source>
        <dbReference type="Google" id="ProtNLM"/>
    </source>
</evidence>
<dbReference type="GO" id="GO:0005911">
    <property type="term" value="C:cell-cell junction"/>
    <property type="evidence" value="ECO:0007669"/>
    <property type="project" value="EnsemblMetazoa"/>
</dbReference>
<dbReference type="SMART" id="SM00055">
    <property type="entry name" value="FCH"/>
    <property type="match status" value="1"/>
</dbReference>
<evidence type="ECO:0000256" key="3">
    <source>
        <dbReference type="ARBA" id="ARBA00009426"/>
    </source>
</evidence>
<keyword evidence="6" id="KW-0963">Cytoplasm</keyword>
<dbReference type="InterPro" id="IPR036028">
    <property type="entry name" value="SH3-like_dom_sf"/>
</dbReference>
<evidence type="ECO:0000256" key="8">
    <source>
        <dbReference type="ARBA" id="ARBA00023054"/>
    </source>
</evidence>
<dbReference type="Pfam" id="PF00018">
    <property type="entry name" value="SH3_1"/>
    <property type="match status" value="1"/>
</dbReference>
<feature type="domain" description="REM-1" evidence="15">
    <location>
        <begin position="353"/>
        <end position="432"/>
    </location>
</feature>
<dbReference type="Gene3D" id="2.30.30.40">
    <property type="entry name" value="SH3 Domains"/>
    <property type="match status" value="1"/>
</dbReference>
<dbReference type="InterPro" id="IPR001060">
    <property type="entry name" value="FCH_dom"/>
</dbReference>
<dbReference type="SUPFAM" id="SSF50044">
    <property type="entry name" value="SH3-domain"/>
    <property type="match status" value="1"/>
</dbReference>
<feature type="compositionally biased region" description="Basic and acidic residues" evidence="12">
    <location>
        <begin position="291"/>
        <end position="305"/>
    </location>
</feature>
<proteinExistence type="inferred from homology"/>
<feature type="region of interest" description="Disordered" evidence="12">
    <location>
        <begin position="283"/>
        <end position="305"/>
    </location>
</feature>
<dbReference type="OMA" id="AYQKFYK"/>
<dbReference type="GO" id="GO:0097708">
    <property type="term" value="C:intracellular vesicle"/>
    <property type="evidence" value="ECO:0007669"/>
    <property type="project" value="EnsemblMetazoa"/>
</dbReference>
<dbReference type="SMART" id="SM00326">
    <property type="entry name" value="SH3"/>
    <property type="match status" value="1"/>
</dbReference>
<keyword evidence="4 10" id="KW-0728">SH3 domain</keyword>
<evidence type="ECO:0000256" key="9">
    <source>
        <dbReference type="ARBA" id="ARBA00023136"/>
    </source>
</evidence>
<dbReference type="GO" id="GO:2000370">
    <property type="term" value="P:positive regulation of clathrin-dependent endocytosis"/>
    <property type="evidence" value="ECO:0007669"/>
    <property type="project" value="EnsemblMetazoa"/>
</dbReference>
<dbReference type="GO" id="GO:1904703">
    <property type="term" value="P:negative regulation of protein localization to adherens junction"/>
    <property type="evidence" value="ECO:0007669"/>
    <property type="project" value="EnsemblMetazoa"/>
</dbReference>
<keyword evidence="9" id="KW-0472">Membrane</keyword>
<dbReference type="InterPro" id="IPR001452">
    <property type="entry name" value="SH3_domain"/>
</dbReference>
<keyword evidence="5" id="KW-1003">Cell membrane</keyword>
<dbReference type="PROSITE" id="PS50002">
    <property type="entry name" value="SH3"/>
    <property type="match status" value="1"/>
</dbReference>
<dbReference type="Pfam" id="PF00611">
    <property type="entry name" value="FCH"/>
    <property type="match status" value="1"/>
</dbReference>
<dbReference type="GO" id="GO:0006897">
    <property type="term" value="P:endocytosis"/>
    <property type="evidence" value="ECO:0007669"/>
    <property type="project" value="UniProtKB-KW"/>
</dbReference>
<dbReference type="SUPFAM" id="SSF103657">
    <property type="entry name" value="BAR/IMD domain-like"/>
    <property type="match status" value="1"/>
</dbReference>
<reference evidence="16" key="2">
    <citation type="submission" date="2022-06" db="UniProtKB">
        <authorList>
            <consortium name="EnsemblMetazoa"/>
        </authorList>
    </citation>
    <scope>IDENTIFICATION</scope>
    <source>
        <strain evidence="16">DF5081</strain>
    </source>
</reference>
<evidence type="ECO:0000256" key="10">
    <source>
        <dbReference type="PROSITE-ProRule" id="PRU00192"/>
    </source>
</evidence>
<evidence type="ECO:0000256" key="12">
    <source>
        <dbReference type="SAM" id="MobiDB-lite"/>
    </source>
</evidence>
<evidence type="ECO:0000256" key="11">
    <source>
        <dbReference type="PROSITE-ProRule" id="PRU01077"/>
    </source>
</evidence>
<sequence>MIPVSRFFTVQDSSNTLLSYTQKEIDFFEKLGSFSKEKAAIEEEYSAKLRNLAKKYAKKADEENEIWKSVGYVAAFNSILHQIDQIAARFHSSAESIREDVVPYVTSKTVQLRSSRKNAINDLRTTNDRVEEQINEMCKAGKAYVKSYKDAETAYQKFYKADKNLEISRLELEKARSHAVSRNEICEKAKSEYSNAVNSTNAQQNKYYEEQLPVIFSRLKAVDKECIGDVAHVLQKLLTIEDVQADSVANYRSKMQSIVDKIDAEADAQLVLESVEATIERPPQIECEDFGDPKDENRSTDSHDGRANIEVAFSAYQLRSPGKKQAIRNFLGIREKEHESGRKTESIKELYADKDKPTHVRLSCLKTKIREMEKQLDSAIQGREGITRLQQAYYENPQCGNPAACTEPLISYAKKIEALKTNISKLKEFYTLLEMGLEGTPTERSSGGRDTPDTTRSMSEFSTNLSSSKTIEEILFTSSSSASTPAGNTEDHAKKMLRQLMSTPRRLISSPKNTKSPKMPNLMTPMRRKNEISSPVLRSSFSGVIHKVSAPSPLRCVSSPIRIEQSTSSGIGGEEAMQIVTAMFEFMKTTAETMTIVPGDELVVQEVDNGDGWTRAINKKNQEIGFVPTSYLQFTAIPSPITPP</sequence>
<dbReference type="PANTHER" id="PTHR15735:SF16">
    <property type="entry name" value="TRANSDUCER OF CDC42-DEPENDENT ACTIN ASSEMBLY PROTEIN 2 HOMOLOG"/>
    <property type="match status" value="1"/>
</dbReference>
<dbReference type="PROSITE" id="PS51860">
    <property type="entry name" value="REM_1"/>
    <property type="match status" value="1"/>
</dbReference>
<evidence type="ECO:0000259" key="14">
    <source>
        <dbReference type="PROSITE" id="PS51741"/>
    </source>
</evidence>
<dbReference type="GO" id="GO:1901046">
    <property type="term" value="P:positive regulation of egg-laying behavior"/>
    <property type="evidence" value="ECO:0007669"/>
    <property type="project" value="EnsemblMetazoa"/>
</dbReference>
<evidence type="ECO:0000256" key="5">
    <source>
        <dbReference type="ARBA" id="ARBA00022475"/>
    </source>
</evidence>
<reference evidence="17" key="1">
    <citation type="submission" date="2010-08" db="EMBL/GenBank/DDBJ databases">
        <authorList>
            <consortium name="Caenorhabditis japonica Sequencing Consortium"/>
            <person name="Wilson R.K."/>
        </authorList>
    </citation>
    <scope>NUCLEOTIDE SEQUENCE [LARGE SCALE GENOMIC DNA]</scope>
    <source>
        <strain evidence="17">DF5081</strain>
    </source>
</reference>
<keyword evidence="7" id="KW-0254">Endocytosis</keyword>
<feature type="domain" description="F-BAR" evidence="14">
    <location>
        <begin position="1"/>
        <end position="267"/>
    </location>
</feature>
<evidence type="ECO:0000256" key="2">
    <source>
        <dbReference type="ARBA" id="ARBA00004496"/>
    </source>
</evidence>
<dbReference type="GO" id="GO:0032956">
    <property type="term" value="P:regulation of actin cytoskeleton organization"/>
    <property type="evidence" value="ECO:0007669"/>
    <property type="project" value="EnsemblMetazoa"/>
</dbReference>
<feature type="domain" description="SH3" evidence="13">
    <location>
        <begin position="575"/>
        <end position="637"/>
    </location>
</feature>
<dbReference type="Proteomes" id="UP000005237">
    <property type="component" value="Unassembled WGS sequence"/>
</dbReference>
<keyword evidence="8 11" id="KW-0175">Coiled coil</keyword>
<dbReference type="Pfam" id="PF25610">
    <property type="entry name" value="HR1_TOCA"/>
    <property type="match status" value="1"/>
</dbReference>
<dbReference type="GO" id="GO:0005737">
    <property type="term" value="C:cytoplasm"/>
    <property type="evidence" value="ECO:0007669"/>
    <property type="project" value="UniProtKB-SubCell"/>
</dbReference>
<evidence type="ECO:0000256" key="6">
    <source>
        <dbReference type="ARBA" id="ARBA00022490"/>
    </source>
</evidence>
<evidence type="ECO:0000256" key="4">
    <source>
        <dbReference type="ARBA" id="ARBA00022443"/>
    </source>
</evidence>
<name>A0A8R1I1W4_CAEJA</name>
<comment type="subcellular location">
    <subcellularLocation>
        <location evidence="1">Cell membrane</location>
    </subcellularLocation>
    <subcellularLocation>
        <location evidence="2">Cytoplasm</location>
    </subcellularLocation>
</comment>
<evidence type="ECO:0000259" key="15">
    <source>
        <dbReference type="PROSITE" id="PS51860"/>
    </source>
</evidence>
<accession>A0A8R1I1W4</accession>
<dbReference type="Gene3D" id="6.10.140.470">
    <property type="match status" value="1"/>
</dbReference>
<feature type="region of interest" description="Disordered" evidence="12">
    <location>
        <begin position="439"/>
        <end position="464"/>
    </location>
</feature>
<dbReference type="PROSITE" id="PS51741">
    <property type="entry name" value="F_BAR"/>
    <property type="match status" value="1"/>
</dbReference>
<dbReference type="PANTHER" id="PTHR15735">
    <property type="entry name" value="FCH AND DOUBLE SH3 DOMAINS PROTEIN"/>
    <property type="match status" value="1"/>
</dbReference>
<keyword evidence="17" id="KW-1185">Reference proteome</keyword>
<evidence type="ECO:0000313" key="17">
    <source>
        <dbReference type="Proteomes" id="UP000005237"/>
    </source>
</evidence>
<feature type="compositionally biased region" description="Polar residues" evidence="12">
    <location>
        <begin position="454"/>
        <end position="464"/>
    </location>
</feature>
<dbReference type="CDD" id="cd11911">
    <property type="entry name" value="SH3_CIP4-like"/>
    <property type="match status" value="1"/>
</dbReference>
<dbReference type="EnsemblMetazoa" id="CJA14637a.1">
    <property type="protein sequence ID" value="CJA14637a.1"/>
    <property type="gene ID" value="WBGene00133841"/>
</dbReference>
<evidence type="ECO:0000256" key="7">
    <source>
        <dbReference type="ARBA" id="ARBA00022583"/>
    </source>
</evidence>
<protein>
    <recommendedName>
        <fullName evidence="18">SH3 domain-containing protein</fullName>
    </recommendedName>
</protein>
<evidence type="ECO:0000259" key="13">
    <source>
        <dbReference type="PROSITE" id="PS50002"/>
    </source>
</evidence>
<evidence type="ECO:0000313" key="16">
    <source>
        <dbReference type="EnsemblMetazoa" id="CJA14637a.1"/>
    </source>
</evidence>
<organism evidence="16 17">
    <name type="scientific">Caenorhabditis japonica</name>
    <dbReference type="NCBI Taxonomy" id="281687"/>
    <lineage>
        <taxon>Eukaryota</taxon>
        <taxon>Metazoa</taxon>
        <taxon>Ecdysozoa</taxon>
        <taxon>Nematoda</taxon>
        <taxon>Chromadorea</taxon>
        <taxon>Rhabditida</taxon>
        <taxon>Rhabditina</taxon>
        <taxon>Rhabditomorpha</taxon>
        <taxon>Rhabditoidea</taxon>
        <taxon>Rhabditidae</taxon>
        <taxon>Peloderinae</taxon>
        <taxon>Caenorhabditis</taxon>
    </lineage>
</organism>
<dbReference type="InterPro" id="IPR027267">
    <property type="entry name" value="AH/BAR_dom_sf"/>
</dbReference>
<comment type="similarity">
    <text evidence="3">Belongs to the FNBP1 family.</text>
</comment>
<dbReference type="Gene3D" id="1.20.1270.60">
    <property type="entry name" value="Arfaptin homology (AH) domain/BAR domain"/>
    <property type="match status" value="1"/>
</dbReference>
<dbReference type="InterPro" id="IPR057870">
    <property type="entry name" value="HR1_TOCA"/>
</dbReference>
<dbReference type="InterPro" id="IPR011072">
    <property type="entry name" value="HR1_rho-bd"/>
</dbReference>
<evidence type="ECO:0000256" key="1">
    <source>
        <dbReference type="ARBA" id="ARBA00004236"/>
    </source>
</evidence>
<dbReference type="AlphaFoldDB" id="A0A8R1I1W4"/>
<dbReference type="GO" id="GO:0005886">
    <property type="term" value="C:plasma membrane"/>
    <property type="evidence" value="ECO:0007669"/>
    <property type="project" value="UniProtKB-SubCell"/>
</dbReference>
<dbReference type="GO" id="GO:0048613">
    <property type="term" value="P:embryonic ectodermal digestive tract morphogenesis"/>
    <property type="evidence" value="ECO:0007669"/>
    <property type="project" value="EnsemblMetazoa"/>
</dbReference>
<dbReference type="GO" id="GO:0007165">
    <property type="term" value="P:signal transduction"/>
    <property type="evidence" value="ECO:0007669"/>
    <property type="project" value="InterPro"/>
</dbReference>